<feature type="region of interest" description="Disordered" evidence="1">
    <location>
        <begin position="26"/>
        <end position="67"/>
    </location>
</feature>
<evidence type="ECO:0000256" key="1">
    <source>
        <dbReference type="SAM" id="MobiDB-lite"/>
    </source>
</evidence>
<gene>
    <name evidence="2" type="ORF">AAG570_000212</name>
</gene>
<protein>
    <submittedName>
        <fullName evidence="2">Uncharacterized protein</fullName>
    </submittedName>
</protein>
<comment type="caution">
    <text evidence="2">The sequence shown here is derived from an EMBL/GenBank/DDBJ whole genome shotgun (WGS) entry which is preliminary data.</text>
</comment>
<feature type="region of interest" description="Disordered" evidence="1">
    <location>
        <begin position="1058"/>
        <end position="1093"/>
    </location>
</feature>
<evidence type="ECO:0000313" key="3">
    <source>
        <dbReference type="Proteomes" id="UP001558652"/>
    </source>
</evidence>
<dbReference type="EMBL" id="JBFDAA010000001">
    <property type="protein sequence ID" value="KAL1140280.1"/>
    <property type="molecule type" value="Genomic_DNA"/>
</dbReference>
<name>A0ABD0YWE5_9HEMI</name>
<feature type="compositionally biased region" description="Low complexity" evidence="1">
    <location>
        <begin position="36"/>
        <end position="55"/>
    </location>
</feature>
<dbReference type="AlphaFoldDB" id="A0ABD0YWE5"/>
<sequence>MLINDSFDSRNEEVPIRILDDQLATQNSHCRNKTNSSGNTSDTSSISSDDTCWDTGLMSEESDSEEQITSSVQNNFENRIADDSSIFNSTGCSEQETEEFITIQINNQPKNISSKDNIIQAQSCILNEKVSDDIPTKEKSLERDLKLGDFVSCGISNQEINCGPTMQCMLDSEEQGKMTFSPGLSSKTVPSYSELIENMHNIDISGCSNHFIKDSMDNRELVLRAAECEERTVESLFDSELSENERCEEIDSEEEPIIDSPTNVHHQLLHSPTPFENNIRQRLSKEVSTCQDNDVSNFTAFVESHREIFSPVNRSSEILCSTDEEQDIDNSIHQVKENNFSNVGETNLIKSNSINCGETYAAMHGVSQRKLKICEQVDVNNNEGDFASSTGITGIDHKEKESEHLQLSRGSDIIVSDGENKSVRPLMELSLNSCENRRISSSEKIECSVNRSFERILNFSELSAEPMSYSFPMCTQREISFDALKSGVNLAHRNSLTETSLPSWIKNKLEFLNTSNDKEHNRRQETYSSGTLIEPSNSSLPKARLQIDAGIYTTENNKKGESAAKENDNPTGVLENPKVMMSRSVFVDNKHDSLANKLCNSETYDASNLVSNIEQSYSGLSLRSDEVLTRQTCNEVPSNKSFVEANFILSPKISNSSEFTNSCGQSSLNCKNDRLWNKPQNSLLRSPKLSIIPRLASGKNMSHSHVSTTINKAKFDFMGEMQHSFRNELSLEKKNHGTESGDYAQMKSTNILSQLNVGSIGLFNQKPEPNMKEFVANNKSSLDTGIYCQKNTEERTSLSTDVNIHCFVQESNLKNLPLTSFSDISEKSGVCNTDSIIIGVSGSEKGRHKSSLLPVLKPPVLKLPQKNNKETEEKKNECVERPTHPLQCTGSSQCKLSQTHYDSNSASIISQSSYDYPKDNIRLSLDMKRLNKNSNIEIFGKSLPESNFPDEVRSELMTSAAKINNLEAGADESFHKSHHRPKGSSPLLRTSISEITGMKSSFKQISPLSSEALSGQESSQSSSSSIIKNSYEYPSVMNLSLNNKVEKRHASDALLNCQEDGHSKNKIQKMTQRHSISDSLENSQGDSGSLKKNSVDLDNELQKKFEEFLSGSLVSIQEEYIQSQQTDNSLEESYVDDETLLLRRRAFYI</sequence>
<evidence type="ECO:0000313" key="2">
    <source>
        <dbReference type="EMBL" id="KAL1140280.1"/>
    </source>
</evidence>
<accession>A0ABD0YWE5</accession>
<feature type="compositionally biased region" description="Polar residues" evidence="1">
    <location>
        <begin position="26"/>
        <end position="35"/>
    </location>
</feature>
<feature type="compositionally biased region" description="Polar residues" evidence="1">
    <location>
        <begin position="1068"/>
        <end position="1092"/>
    </location>
</feature>
<keyword evidence="3" id="KW-1185">Reference proteome</keyword>
<dbReference type="Proteomes" id="UP001558652">
    <property type="component" value="Unassembled WGS sequence"/>
</dbReference>
<reference evidence="2 3" key="1">
    <citation type="submission" date="2024-07" db="EMBL/GenBank/DDBJ databases">
        <title>Chromosome-level genome assembly of the water stick insect Ranatra chinensis (Heteroptera: Nepidae).</title>
        <authorList>
            <person name="Liu X."/>
        </authorList>
    </citation>
    <scope>NUCLEOTIDE SEQUENCE [LARGE SCALE GENOMIC DNA]</scope>
    <source>
        <strain evidence="2">Cailab_2021Rc</strain>
        <tissue evidence="2">Muscle</tissue>
    </source>
</reference>
<proteinExistence type="predicted"/>
<organism evidence="2 3">
    <name type="scientific">Ranatra chinensis</name>
    <dbReference type="NCBI Taxonomy" id="642074"/>
    <lineage>
        <taxon>Eukaryota</taxon>
        <taxon>Metazoa</taxon>
        <taxon>Ecdysozoa</taxon>
        <taxon>Arthropoda</taxon>
        <taxon>Hexapoda</taxon>
        <taxon>Insecta</taxon>
        <taxon>Pterygota</taxon>
        <taxon>Neoptera</taxon>
        <taxon>Paraneoptera</taxon>
        <taxon>Hemiptera</taxon>
        <taxon>Heteroptera</taxon>
        <taxon>Panheteroptera</taxon>
        <taxon>Nepomorpha</taxon>
        <taxon>Nepidae</taxon>
        <taxon>Ranatrinae</taxon>
        <taxon>Ranatra</taxon>
    </lineage>
</organism>